<dbReference type="EMBL" id="JAKKPZ010000068">
    <property type="protein sequence ID" value="KAI1704434.1"/>
    <property type="molecule type" value="Genomic_DNA"/>
</dbReference>
<evidence type="ECO:0000313" key="2">
    <source>
        <dbReference type="Proteomes" id="UP001201812"/>
    </source>
</evidence>
<name>A0AAD4MX65_9BILA</name>
<dbReference type="Proteomes" id="UP001201812">
    <property type="component" value="Unassembled WGS sequence"/>
</dbReference>
<organism evidence="1 2">
    <name type="scientific">Ditylenchus destructor</name>
    <dbReference type="NCBI Taxonomy" id="166010"/>
    <lineage>
        <taxon>Eukaryota</taxon>
        <taxon>Metazoa</taxon>
        <taxon>Ecdysozoa</taxon>
        <taxon>Nematoda</taxon>
        <taxon>Chromadorea</taxon>
        <taxon>Rhabditida</taxon>
        <taxon>Tylenchina</taxon>
        <taxon>Tylenchomorpha</taxon>
        <taxon>Sphaerularioidea</taxon>
        <taxon>Anguinidae</taxon>
        <taxon>Anguininae</taxon>
        <taxon>Ditylenchus</taxon>
    </lineage>
</organism>
<proteinExistence type="predicted"/>
<comment type="caution">
    <text evidence="1">The sequence shown here is derived from an EMBL/GenBank/DDBJ whole genome shotgun (WGS) entry which is preliminary data.</text>
</comment>
<sequence length="158" mass="18358">MDNPTMIETFKFLNYFHLAKNSLVSKRFWNLICTHRHKLALLDVNYINMDNYVASKDPALIRMFNKELSPGKYNELIVRNGYSKEVPLEGRIAGKECTDSCRTIYLLLADAYQNPEHCQDIATAVLHARTELKDDNWPLFQHFIRLLTDPFIHIGTLA</sequence>
<gene>
    <name evidence="1" type="ORF">DdX_14302</name>
</gene>
<protein>
    <submittedName>
        <fullName evidence="1">Uncharacterized protein</fullName>
    </submittedName>
</protein>
<evidence type="ECO:0000313" key="1">
    <source>
        <dbReference type="EMBL" id="KAI1704434.1"/>
    </source>
</evidence>
<accession>A0AAD4MX65</accession>
<dbReference type="AlphaFoldDB" id="A0AAD4MX65"/>
<reference evidence="1" key="1">
    <citation type="submission" date="2022-01" db="EMBL/GenBank/DDBJ databases">
        <title>Genome Sequence Resource for Two Populations of Ditylenchus destructor, the Migratory Endoparasitic Phytonematode.</title>
        <authorList>
            <person name="Zhang H."/>
            <person name="Lin R."/>
            <person name="Xie B."/>
        </authorList>
    </citation>
    <scope>NUCLEOTIDE SEQUENCE</scope>
    <source>
        <strain evidence="1">BazhouSP</strain>
    </source>
</reference>
<keyword evidence="2" id="KW-1185">Reference proteome</keyword>